<evidence type="ECO:0000256" key="1">
    <source>
        <dbReference type="SAM" id="MobiDB-lite"/>
    </source>
</evidence>
<gene>
    <name evidence="2" type="ORF">VTK73DRAFT_4662</name>
</gene>
<feature type="compositionally biased region" description="Basic and acidic residues" evidence="1">
    <location>
        <begin position="87"/>
        <end position="102"/>
    </location>
</feature>
<organism evidence="2 3">
    <name type="scientific">Phialemonium thermophilum</name>
    <dbReference type="NCBI Taxonomy" id="223376"/>
    <lineage>
        <taxon>Eukaryota</taxon>
        <taxon>Fungi</taxon>
        <taxon>Dikarya</taxon>
        <taxon>Ascomycota</taxon>
        <taxon>Pezizomycotina</taxon>
        <taxon>Sordariomycetes</taxon>
        <taxon>Sordariomycetidae</taxon>
        <taxon>Cephalothecales</taxon>
        <taxon>Cephalothecaceae</taxon>
        <taxon>Phialemonium</taxon>
    </lineage>
</organism>
<feature type="compositionally biased region" description="Basic residues" evidence="1">
    <location>
        <begin position="19"/>
        <end position="39"/>
    </location>
</feature>
<reference evidence="2 3" key="1">
    <citation type="journal article" date="2024" name="Commun. Biol.">
        <title>Comparative genomic analysis of thermophilic fungi reveals convergent evolutionary adaptations and gene losses.</title>
        <authorList>
            <person name="Steindorff A.S."/>
            <person name="Aguilar-Pontes M.V."/>
            <person name="Robinson A.J."/>
            <person name="Andreopoulos B."/>
            <person name="LaButti K."/>
            <person name="Kuo A."/>
            <person name="Mondo S."/>
            <person name="Riley R."/>
            <person name="Otillar R."/>
            <person name="Haridas S."/>
            <person name="Lipzen A."/>
            <person name="Grimwood J."/>
            <person name="Schmutz J."/>
            <person name="Clum A."/>
            <person name="Reid I.D."/>
            <person name="Moisan M.C."/>
            <person name="Butler G."/>
            <person name="Nguyen T.T.M."/>
            <person name="Dewar K."/>
            <person name="Conant G."/>
            <person name="Drula E."/>
            <person name="Henrissat B."/>
            <person name="Hansel C."/>
            <person name="Singer S."/>
            <person name="Hutchinson M.I."/>
            <person name="de Vries R.P."/>
            <person name="Natvig D.O."/>
            <person name="Powell A.J."/>
            <person name="Tsang A."/>
            <person name="Grigoriev I.V."/>
        </authorList>
    </citation>
    <scope>NUCLEOTIDE SEQUENCE [LARGE SCALE GENOMIC DNA]</scope>
    <source>
        <strain evidence="2 3">ATCC 24622</strain>
    </source>
</reference>
<feature type="compositionally biased region" description="Basic and acidic residues" evidence="1">
    <location>
        <begin position="142"/>
        <end position="171"/>
    </location>
</feature>
<protein>
    <submittedName>
        <fullName evidence="2">Uncharacterized protein</fullName>
    </submittedName>
</protein>
<feature type="compositionally biased region" description="Polar residues" evidence="1">
    <location>
        <begin position="74"/>
        <end position="84"/>
    </location>
</feature>
<dbReference type="EMBL" id="JAZHXJ010002624">
    <property type="protein sequence ID" value="KAL1837547.1"/>
    <property type="molecule type" value="Genomic_DNA"/>
</dbReference>
<keyword evidence="3" id="KW-1185">Reference proteome</keyword>
<dbReference type="Proteomes" id="UP001586593">
    <property type="component" value="Unassembled WGS sequence"/>
</dbReference>
<evidence type="ECO:0000313" key="3">
    <source>
        <dbReference type="Proteomes" id="UP001586593"/>
    </source>
</evidence>
<evidence type="ECO:0000313" key="2">
    <source>
        <dbReference type="EMBL" id="KAL1837547.1"/>
    </source>
</evidence>
<comment type="caution">
    <text evidence="2">The sequence shown here is derived from an EMBL/GenBank/DDBJ whole genome shotgun (WGS) entry which is preliminary data.</text>
</comment>
<feature type="compositionally biased region" description="Basic and acidic residues" evidence="1">
    <location>
        <begin position="110"/>
        <end position="120"/>
    </location>
</feature>
<sequence length="179" mass="20266">MGIRPKRKTVEKYQDRKNRGQKNKRVRRGGKRRKEKKKKMGEDVSRQCATGFPSPDPPRFALLPVGGPVKKTAESSVIPTSPTMSYERAKTPREKRGKERRTVPAKGKKKTEETPRESLPRNRKRAESCMAFVTDVTGDQRANADKHTEEKDAAQASEVKHLGTSDEETRNRGQQVITP</sequence>
<proteinExistence type="predicted"/>
<name>A0ABR3V705_9PEZI</name>
<feature type="region of interest" description="Disordered" evidence="1">
    <location>
        <begin position="1"/>
        <end position="179"/>
    </location>
</feature>
<feature type="compositionally biased region" description="Basic and acidic residues" evidence="1">
    <location>
        <begin position="8"/>
        <end position="18"/>
    </location>
</feature>
<accession>A0ABR3V705</accession>